<gene>
    <name evidence="4" type="ORF">PMG25_08545</name>
</gene>
<evidence type="ECO:0000313" key="5">
    <source>
        <dbReference type="Proteomes" id="UP001235849"/>
    </source>
</evidence>
<reference evidence="4 5" key="1">
    <citation type="submission" date="2023-01" db="EMBL/GenBank/DDBJ databases">
        <title>Novel diversity within Roseofilum (Cyanobacteria; Desertifilaceae) from marine benthic mats with descriptions of four novel species.</title>
        <authorList>
            <person name="Wang Y."/>
            <person name="Berthold D.E."/>
            <person name="Hu J."/>
            <person name="Lefler F.W."/>
            <person name="Laughinghouse H.D. IV."/>
        </authorList>
    </citation>
    <scope>NUCLEOTIDE SEQUENCE [LARGE SCALE GENOMIC DNA]</scope>
    <source>
        <strain evidence="4 5">BLCC-M114</strain>
    </source>
</reference>
<dbReference type="InterPro" id="IPR019257">
    <property type="entry name" value="MeTrfase_dom"/>
</dbReference>
<protein>
    <submittedName>
        <fullName evidence="4">L-histidine N(Alpha)-methyltransferase</fullName>
        <ecNumber evidence="4">2.1.1.44</ecNumber>
    </submittedName>
</protein>
<accession>A0ABT7B4S4</accession>
<dbReference type="GO" id="GO:0052706">
    <property type="term" value="F:L-histidine N(alpha)-methyltransferase activity"/>
    <property type="evidence" value="ECO:0007669"/>
    <property type="project" value="UniProtKB-EC"/>
</dbReference>
<name>A0ABT7B4S4_9CYAN</name>
<keyword evidence="1 4" id="KW-0489">Methyltransferase</keyword>
<dbReference type="InterPro" id="IPR017804">
    <property type="entry name" value="MeTrfase_EgtD-like"/>
</dbReference>
<proteinExistence type="predicted"/>
<dbReference type="InterPro" id="IPR029063">
    <property type="entry name" value="SAM-dependent_MTases_sf"/>
</dbReference>
<evidence type="ECO:0000313" key="4">
    <source>
        <dbReference type="EMBL" id="MDJ1174140.1"/>
    </source>
</evidence>
<comment type="caution">
    <text evidence="4">The sequence shown here is derived from an EMBL/GenBank/DDBJ whole genome shotgun (WGS) entry which is preliminary data.</text>
</comment>
<dbReference type="Gene3D" id="3.40.50.150">
    <property type="entry name" value="Vaccinia Virus protein VP39"/>
    <property type="match status" value="1"/>
</dbReference>
<dbReference type="InterPro" id="IPR051128">
    <property type="entry name" value="EgtD_Methyltrsf_superfamily"/>
</dbReference>
<dbReference type="EMBL" id="JAQOSO010000042">
    <property type="protein sequence ID" value="MDJ1174140.1"/>
    <property type="molecule type" value="Genomic_DNA"/>
</dbReference>
<dbReference type="Pfam" id="PF10017">
    <property type="entry name" value="Methyltransf_33"/>
    <property type="match status" value="1"/>
</dbReference>
<evidence type="ECO:0000259" key="3">
    <source>
        <dbReference type="Pfam" id="PF10017"/>
    </source>
</evidence>
<dbReference type="RefSeq" id="WP_283766477.1">
    <property type="nucleotide sequence ID" value="NZ_JAQOSO010000042.1"/>
</dbReference>
<dbReference type="PIRSF" id="PIRSF018005">
    <property type="entry name" value="UCP018005"/>
    <property type="match status" value="1"/>
</dbReference>
<dbReference type="PANTHER" id="PTHR43397:SF1">
    <property type="entry name" value="ERGOTHIONEINE BIOSYNTHESIS PROTEIN 1"/>
    <property type="match status" value="1"/>
</dbReference>
<dbReference type="PANTHER" id="PTHR43397">
    <property type="entry name" value="ERGOTHIONEINE BIOSYNTHESIS PROTEIN 1"/>
    <property type="match status" value="1"/>
</dbReference>
<sequence>MTNKTGDKKVINKLEQDAMEFLLGKLSGNLWPYLYGTPEDANDPVRGGILYNEMLKGEEDYYLYKYEAELFQSKGHLLTQQLGANATFIELGPGSETSIRLKTLPLLRSCEQLNGYLGIDISQDFVDKVVEVIRAELPKISVEGMQQDFTQLETLPEYEKPVVLFKGSTIANLRKEEVPVFIAHIKELIGKPHYLLLVHDANQDEVSLMKAYDTPKMAVFMENIMFRVDRDSGAVGMKPEAFSYKPEWVSETHDLKHVLTATETQNIEIQGHTVVIEKGQKVHTLSSFKYPPDVFKSMIASVGYKSIDYILGDHNRMAAHLFQG</sequence>
<dbReference type="EC" id="2.1.1.44" evidence="4"/>
<evidence type="ECO:0000256" key="2">
    <source>
        <dbReference type="ARBA" id="ARBA00022679"/>
    </source>
</evidence>
<organism evidence="4 5">
    <name type="scientific">Roseofilum capinflatum BLCC-M114</name>
    <dbReference type="NCBI Taxonomy" id="3022440"/>
    <lineage>
        <taxon>Bacteria</taxon>
        <taxon>Bacillati</taxon>
        <taxon>Cyanobacteriota</taxon>
        <taxon>Cyanophyceae</taxon>
        <taxon>Desertifilales</taxon>
        <taxon>Desertifilaceae</taxon>
        <taxon>Roseofilum</taxon>
        <taxon>Roseofilum capinflatum</taxon>
    </lineage>
</organism>
<evidence type="ECO:0000256" key="1">
    <source>
        <dbReference type="ARBA" id="ARBA00022603"/>
    </source>
</evidence>
<feature type="domain" description="Histidine-specific methyltransferase SAM-dependent" evidence="3">
    <location>
        <begin position="46"/>
        <end position="323"/>
    </location>
</feature>
<keyword evidence="2 4" id="KW-0808">Transferase</keyword>
<dbReference type="GO" id="GO:0032259">
    <property type="term" value="P:methylation"/>
    <property type="evidence" value="ECO:0007669"/>
    <property type="project" value="UniProtKB-KW"/>
</dbReference>
<keyword evidence="5" id="KW-1185">Reference proteome</keyword>
<dbReference type="Proteomes" id="UP001235849">
    <property type="component" value="Unassembled WGS sequence"/>
</dbReference>